<comment type="function">
    <text evidence="1 7">RNaseP catalyzes the removal of the 5'-leader sequence from pre-tRNA to produce the mature 5'-terminus. It can also cleave other RNA substrates such as 4.5S RNA. The protein component plays an auxiliary but essential role in vivo by binding to the 5'-leader sequence and broadening the substrate specificity of the ribozyme.</text>
</comment>
<dbReference type="GO" id="GO:0042781">
    <property type="term" value="F:3'-tRNA processing endoribonuclease activity"/>
    <property type="evidence" value="ECO:0007669"/>
    <property type="project" value="TreeGrafter"/>
</dbReference>
<evidence type="ECO:0000313" key="11">
    <source>
        <dbReference type="EMBL" id="AYF00091.1"/>
    </source>
</evidence>
<dbReference type="AlphaFoldDB" id="A0A1V0GTW8"/>
<dbReference type="NCBIfam" id="TIGR00188">
    <property type="entry name" value="rnpA"/>
    <property type="match status" value="1"/>
</dbReference>
<organism evidence="10 12">
    <name type="scientific">Paracoccus yeei</name>
    <dbReference type="NCBI Taxonomy" id="147645"/>
    <lineage>
        <taxon>Bacteria</taxon>
        <taxon>Pseudomonadati</taxon>
        <taxon>Pseudomonadota</taxon>
        <taxon>Alphaproteobacteria</taxon>
        <taxon>Rhodobacterales</taxon>
        <taxon>Paracoccaceae</taxon>
        <taxon>Paracoccus</taxon>
    </lineage>
</organism>
<keyword evidence="4 7" id="KW-0255">Endonuclease</keyword>
<keyword evidence="2 7" id="KW-0819">tRNA processing</keyword>
<evidence type="ECO:0000256" key="3">
    <source>
        <dbReference type="ARBA" id="ARBA00022722"/>
    </source>
</evidence>
<dbReference type="Gene3D" id="3.30.230.10">
    <property type="match status" value="1"/>
</dbReference>
<dbReference type="Proteomes" id="UP000191257">
    <property type="component" value="Chromosome"/>
</dbReference>
<dbReference type="STRING" id="147645.A6J80_13535"/>
<evidence type="ECO:0000256" key="8">
    <source>
        <dbReference type="NCBIfam" id="TIGR00188"/>
    </source>
</evidence>
<reference evidence="13" key="4">
    <citation type="submission" date="2018-07" db="EMBL/GenBank/DDBJ databases">
        <title>Genome Structure of the Opportunistic Pathogen Paracoccus yeei (Alphaproteobacteria) and Identification of Putative Virulence Factors.</title>
        <authorList>
            <person name="Lasek R."/>
            <person name="Szuplewska M."/>
            <person name="Mitura M."/>
            <person name="Decewicz P."/>
            <person name="Chmielowska C."/>
            <person name="Pawlot A."/>
            <person name="Sentkowska D."/>
            <person name="Czarnecki J."/>
            <person name="Bartosik D."/>
        </authorList>
    </citation>
    <scope>NUCLEOTIDE SEQUENCE [LARGE SCALE GENOMIC DNA]</scope>
    <source>
        <strain evidence="13">CCUG 32053</strain>
    </source>
</reference>
<keyword evidence="5 7" id="KW-0378">Hydrolase</keyword>
<feature type="region of interest" description="Disordered" evidence="9">
    <location>
        <begin position="1"/>
        <end position="30"/>
    </location>
</feature>
<dbReference type="GO" id="GO:0030677">
    <property type="term" value="C:ribonuclease P complex"/>
    <property type="evidence" value="ECO:0007669"/>
    <property type="project" value="TreeGrafter"/>
</dbReference>
<protein>
    <recommendedName>
        <fullName evidence="7 8">Ribonuclease P protein component</fullName>
        <shortName evidence="7">RNase P protein</shortName>
        <shortName evidence="7">RNaseP protein</shortName>
        <ecNumber evidence="7 8">3.1.26.5</ecNumber>
    </recommendedName>
    <alternativeName>
        <fullName evidence="7">Protein C5</fullName>
    </alternativeName>
</protein>
<evidence type="ECO:0000256" key="1">
    <source>
        <dbReference type="ARBA" id="ARBA00002663"/>
    </source>
</evidence>
<sequence>MPEAAENAAADRNAQEGVPGRAASGISGDAGRPKLVTLRQRADFLRAASARRQGTAGFLLQARCRDDGSDAVRVGFTCSKKIGNAVARNRAKRRLRALAREILPARSRPGWDYVLVGRPEATIARDFAELRGDLEQALARVHEARAAASRKGSRS</sequence>
<reference evidence="12" key="1">
    <citation type="submission" date="2017-03" db="EMBL/GenBank/DDBJ databases">
        <title>FDA dAtabase for Regulatory Grade micrObial Sequences (FDA-ARGOS): Supporting development and validation of Infectious Disease Dx tests.</title>
        <authorList>
            <person name="Minogue T."/>
            <person name="Wolcott M."/>
            <person name="Wasieloski L."/>
            <person name="Aguilar W."/>
            <person name="Moore D."/>
            <person name="Tallon L."/>
            <person name="Sadzewicz L."/>
            <person name="Sengamalay N."/>
            <person name="Ott S."/>
            <person name="Godinez A."/>
            <person name="Nagaraj S."/>
            <person name="Nadendla S."/>
            <person name="Geyer C."/>
            <person name="Sichtig H."/>
        </authorList>
    </citation>
    <scope>NUCLEOTIDE SEQUENCE [LARGE SCALE GENOMIC DNA]</scope>
    <source>
        <strain evidence="12">FDAARGOS_252</strain>
    </source>
</reference>
<dbReference type="GO" id="GO:0001682">
    <property type="term" value="P:tRNA 5'-leader removal"/>
    <property type="evidence" value="ECO:0007669"/>
    <property type="project" value="UniProtKB-UniRule"/>
</dbReference>
<dbReference type="InterPro" id="IPR014721">
    <property type="entry name" value="Ribsml_uS5_D2-typ_fold_subgr"/>
</dbReference>
<keyword evidence="3 7" id="KW-0540">Nuclease</keyword>
<dbReference type="eggNOG" id="COG0594">
    <property type="taxonomic scope" value="Bacteria"/>
</dbReference>
<dbReference type="GO" id="GO:0004526">
    <property type="term" value="F:ribonuclease P activity"/>
    <property type="evidence" value="ECO:0007669"/>
    <property type="project" value="UniProtKB-UniRule"/>
</dbReference>
<evidence type="ECO:0000256" key="9">
    <source>
        <dbReference type="SAM" id="MobiDB-lite"/>
    </source>
</evidence>
<dbReference type="InterPro" id="IPR000100">
    <property type="entry name" value="RNase_P"/>
</dbReference>
<dbReference type="Proteomes" id="UP000272010">
    <property type="component" value="Chromosome"/>
</dbReference>
<dbReference type="InterPro" id="IPR020539">
    <property type="entry name" value="RNase_P_CS"/>
</dbReference>
<evidence type="ECO:0000313" key="13">
    <source>
        <dbReference type="Proteomes" id="UP000272010"/>
    </source>
</evidence>
<evidence type="ECO:0000256" key="6">
    <source>
        <dbReference type="ARBA" id="ARBA00022884"/>
    </source>
</evidence>
<dbReference type="HAMAP" id="MF_00227">
    <property type="entry name" value="RNase_P"/>
    <property type="match status" value="1"/>
</dbReference>
<reference evidence="10" key="2">
    <citation type="submission" date="2017-12" db="EMBL/GenBank/DDBJ databases">
        <title>FDA dAtabase for Regulatory Grade micrObial Sequences (FDA-ARGOS): Supporting development and validation of Infectious Disease Dx tests.</title>
        <authorList>
            <person name="Campos J."/>
            <person name="Goldberg B."/>
            <person name="Tallon L."/>
            <person name="Sadzewicz L."/>
            <person name="Sengamalay N."/>
            <person name="Ott S."/>
            <person name="Godinez A."/>
            <person name="Nagaraj S."/>
            <person name="Vyas G."/>
            <person name="Aluvathingal J."/>
            <person name="Nadendla S."/>
            <person name="Geyer C."/>
            <person name="Nandy P."/>
            <person name="Hobson J."/>
            <person name="Sichtig H."/>
        </authorList>
    </citation>
    <scope>NUCLEOTIDE SEQUENCE</scope>
    <source>
        <strain evidence="10">FDAARGOS_252</strain>
    </source>
</reference>
<keyword evidence="6 7" id="KW-0694">RNA-binding</keyword>
<dbReference type="EC" id="3.1.26.5" evidence="7 8"/>
<feature type="compositionally biased region" description="Low complexity" evidence="9">
    <location>
        <begin position="1"/>
        <end position="12"/>
    </location>
</feature>
<dbReference type="SUPFAM" id="SSF54211">
    <property type="entry name" value="Ribosomal protein S5 domain 2-like"/>
    <property type="match status" value="1"/>
</dbReference>
<evidence type="ECO:0000256" key="5">
    <source>
        <dbReference type="ARBA" id="ARBA00022801"/>
    </source>
</evidence>
<dbReference type="PROSITE" id="PS00648">
    <property type="entry name" value="RIBONUCLEASE_P"/>
    <property type="match status" value="1"/>
</dbReference>
<comment type="similarity">
    <text evidence="7">Belongs to the RnpA family.</text>
</comment>
<comment type="catalytic activity">
    <reaction evidence="7">
        <text>Endonucleolytic cleavage of RNA, removing 5'-extranucleotides from tRNA precursor.</text>
        <dbReference type="EC" id="3.1.26.5"/>
    </reaction>
</comment>
<name>A0A1V0GTW8_9RHOB</name>
<evidence type="ECO:0000256" key="7">
    <source>
        <dbReference type="HAMAP-Rule" id="MF_00227"/>
    </source>
</evidence>
<proteinExistence type="inferred from homology"/>
<evidence type="ECO:0000256" key="2">
    <source>
        <dbReference type="ARBA" id="ARBA00022694"/>
    </source>
</evidence>
<accession>A0A1V0GTW8</accession>
<dbReference type="GO" id="GO:0000049">
    <property type="term" value="F:tRNA binding"/>
    <property type="evidence" value="ECO:0007669"/>
    <property type="project" value="UniProtKB-UniRule"/>
</dbReference>
<dbReference type="EMBL" id="CP031078">
    <property type="protein sequence ID" value="AYF00091.1"/>
    <property type="molecule type" value="Genomic_DNA"/>
</dbReference>
<evidence type="ECO:0000256" key="4">
    <source>
        <dbReference type="ARBA" id="ARBA00022759"/>
    </source>
</evidence>
<dbReference type="EMBL" id="CP020442">
    <property type="protein sequence ID" value="ARC37268.1"/>
    <property type="molecule type" value="Genomic_DNA"/>
</dbReference>
<reference evidence="11" key="3">
    <citation type="journal article" date="2018" name="Front. Microbiol.">
        <title>Genome Structure of the Opportunistic Pathogen Paracoccus yeei (Alphaproteobacteria) and Identification of Putative Virulence Factors.</title>
        <authorList>
            <person name="Lasek R."/>
            <person name="Szuplewska M."/>
            <person name="Mitura M."/>
            <person name="Decewicz P."/>
            <person name="Chmielowska C."/>
            <person name="Pawlot A."/>
            <person name="Sentkowska D."/>
            <person name="Czarnecki J."/>
            <person name="Bartosik D."/>
        </authorList>
    </citation>
    <scope>NUCLEOTIDE SEQUENCE</scope>
    <source>
        <strain evidence="11">CCUG 32053</strain>
    </source>
</reference>
<gene>
    <name evidence="7 10" type="primary">rnpA</name>
    <name evidence="10" type="ORF">A6J80_13535</name>
    <name evidence="11" type="ORF">PY32053_00396</name>
</gene>
<keyword evidence="12" id="KW-1185">Reference proteome</keyword>
<dbReference type="Pfam" id="PF00825">
    <property type="entry name" value="Ribonuclease_P"/>
    <property type="match status" value="1"/>
</dbReference>
<evidence type="ECO:0000313" key="10">
    <source>
        <dbReference type="EMBL" id="ARC37268.1"/>
    </source>
</evidence>
<evidence type="ECO:0000313" key="12">
    <source>
        <dbReference type="Proteomes" id="UP000191257"/>
    </source>
</evidence>
<dbReference type="PANTHER" id="PTHR33992">
    <property type="entry name" value="RIBONUCLEASE P PROTEIN COMPONENT"/>
    <property type="match status" value="1"/>
</dbReference>
<dbReference type="PANTHER" id="PTHR33992:SF1">
    <property type="entry name" value="RIBONUCLEASE P PROTEIN COMPONENT"/>
    <property type="match status" value="1"/>
</dbReference>
<dbReference type="KEGG" id="pye:A6J80_13535"/>
<comment type="subunit">
    <text evidence="7">Consists of a catalytic RNA component (M1 or rnpB) and a protein subunit.</text>
</comment>
<dbReference type="InterPro" id="IPR020568">
    <property type="entry name" value="Ribosomal_Su5_D2-typ_SF"/>
</dbReference>
<dbReference type="RefSeq" id="WP_080621853.1">
    <property type="nucleotide sequence ID" value="NZ_CAUQGX010000056.1"/>
</dbReference>